<reference evidence="1" key="1">
    <citation type="submission" date="2022-07" db="EMBL/GenBank/DDBJ databases">
        <title>Phylogenomic reconstructions and comparative analyses of Kickxellomycotina fungi.</title>
        <authorList>
            <person name="Reynolds N.K."/>
            <person name="Stajich J.E."/>
            <person name="Barry K."/>
            <person name="Grigoriev I.V."/>
            <person name="Crous P."/>
            <person name="Smith M.E."/>
        </authorList>
    </citation>
    <scope>NUCLEOTIDE SEQUENCE</scope>
    <source>
        <strain evidence="1">BCRC 34780</strain>
    </source>
</reference>
<dbReference type="Proteomes" id="UP001140087">
    <property type="component" value="Unassembled WGS sequence"/>
</dbReference>
<sequence>DGFVVDKSLLCKALIDAGPEAMRICLPPRFGKTFNLSVIAEFFNVVTTHDVRRSPDAGSLAEARTWRRGMFHGSLLEQSDKNGNGCGDGPFFVRHFAKHPVIRIDFKVTGSTVGEFYMSLARALLESADYWITAYDRPELVKPSAQSEYEALCKTYQAFRSRLTGSDDMWEQHGLAAPLVFKALDKFLAAQHQSRYVVLVDEYDTPLTAILGKAWHEVAQSHYAALLSKILKTNSSLLFGLLVGVNEFNLADCDPCVNNVARIEVTAGRFNPTPENPWHRPEDRDEDRVASLFAFSREEVIELVDRVCESHAALRKHPQDPILEAIAEWYDGYDFGFADMRYNPLSVMSFLKRLAQDPRNLVGQSFWEETGNPQRIEDLARSHPADFLLLATKLVAGFDSGAGHTGLRAVGVHRRRWVAPQDDDAIDVTTSSSTYADSSGNIVGFTSLVTMMLHLGYIAVQAGNTLRIPNRELRAMWGRLRALAAYGTMDPSEVAWTRQRLVSNLYRGDVSGLLGFRTIIEKLANATNQYQVAHQADVLGAFLMTMLSGYGGAGDVADQPQFTPERKGWRGTISMEAAFEPSDHLPGGLVVLFNYKRVSTYGQGARNKLLAEARKGLEEIVDQNNAAPYGSYARRLDISFGVDCSEVMVQQRLWVRVKTPEDAGQPHDIEQPRQPAETVDDWGRRMAETDSTMYAAVVAAARVVVGYLVVGPLVVGAAAAALLAANILVSYWFQRSRHQPGFGPRQRKPLVLAVDPPVARVAQLGFARDLSPAAAAAPGPATVKLRLERYPQLAAALAGVLQLVVRDFVQGWFGDLSTDASFPSVVLGQATAAVEAVAERCRRVDMAELAVGQLVPLLTVHARRAKTPADGSSADPMHPAIRDLGEGGNEKAAVLAHVRRVVDLLLPLVLPPEQLLFGPHRVLVRELLSGALLTPLLLAAADPDTANQLVDGQLERLIREQHMVEELRDALDQQSSAIGLGGEDDDMDDAEAGVRTYEQFMATIDQCQDLRELETITDDIVAQIRKRRILIMGQNRDDIVHGQRVSDVLVYINRLYVAKKKAERRAELLRQDAQLRGGDSGPGPAGAAGGLPVPRVGPAAAAVGSRPLRGRGMPANMSRASTYYEHRDDPARLGPPQFTLREILTNVSSLSAFTEYMDQAGRRTVLEFWVNVEGVRQTPAASMLLSSVVRSLWKSYFTLRVDELAEAGAAVADAVARVQRLLKPLREDGALDLQAGALSEEQSRDAFGLICAVQEAVFAHLEADVLPAFQRSALYSRLLREYYVTSRKDHMEAALFARTLTPLAEEDPVAEEEPATVPSFGTTAAAAAAAAARASAGASASVRSRSASVAEVRHPSAVRRSSVARSEAGSVAGSEAGSVARSEPSRRSGRWGFALWHREAPLVETDTATAVAMAVAVPQASMSNLMAEAPQESAAAAWNMPLEPDEPLPAALAQRRRSVRVGRSELRRLSASLRTIAVAEEPELAVAAAGAPASDSEAALADGDSTLETGGLSSAGGSGSSAGSDPDSDDEAESLVLARVVKTPAPGDLFLDERLHQLAQEVERKVHQAAIVRALMRQAGTRHRAHELRVLRASYRGLRREVRAAAEQQRLYEAALEDHQLAPARTRIHIPRTVLSTGDDGDEHMVYLIELQQQSLPTTGVAPTGWMVARRYREFYALHRDLRALLPDEMRSHELPARTPLLRLQKRDVERRRAGLEAYLRALVAGPRLRSARPLRLFLSSTAPPGVDPVEPAAPGQSGWMSHIYKTVGEDIEGITGADSMLEIIVQELGAQVALQSDGGARAAEDGALFVDPLSDLFVEVFGLKSRRNWLRRQAMSVLLRHILGGAVERRVRLAAQGAVADSLLARLVATLRQALWPEARGQPQKFRAPPPRSPETRAQTLASARARVLWYVPRLLGAMVGRRNARDGARLLFDAFQDRRANLTLALHAFDAAVVALFPEVRYQLDH</sequence>
<dbReference type="EMBL" id="JANBUN010000217">
    <property type="protein sequence ID" value="KAJ2805719.1"/>
    <property type="molecule type" value="Genomic_DNA"/>
</dbReference>
<evidence type="ECO:0000313" key="2">
    <source>
        <dbReference type="Proteomes" id="UP001140087"/>
    </source>
</evidence>
<evidence type="ECO:0000313" key="1">
    <source>
        <dbReference type="EMBL" id="KAJ2805719.1"/>
    </source>
</evidence>
<gene>
    <name evidence="1" type="primary">TRM8_1</name>
    <name evidence="1" type="ORF">H4R21_001154</name>
</gene>
<accession>A0ACC1LD46</accession>
<comment type="caution">
    <text evidence="1">The sequence shown here is derived from an EMBL/GenBank/DDBJ whole genome shotgun (WGS) entry which is preliminary data.</text>
</comment>
<name>A0ACC1LD46_9FUNG</name>
<organism evidence="1 2">
    <name type="scientific">Coemansia helicoidea</name>
    <dbReference type="NCBI Taxonomy" id="1286919"/>
    <lineage>
        <taxon>Eukaryota</taxon>
        <taxon>Fungi</taxon>
        <taxon>Fungi incertae sedis</taxon>
        <taxon>Zoopagomycota</taxon>
        <taxon>Kickxellomycotina</taxon>
        <taxon>Kickxellomycetes</taxon>
        <taxon>Kickxellales</taxon>
        <taxon>Kickxellaceae</taxon>
        <taxon>Coemansia</taxon>
    </lineage>
</organism>
<keyword evidence="2" id="KW-1185">Reference proteome</keyword>
<protein>
    <submittedName>
        <fullName evidence="1">tRNA (Guanine-N(7)-)-methyltransferase (tRNA(m7G46)-methyltransferase)</fullName>
    </submittedName>
</protein>
<proteinExistence type="predicted"/>
<feature type="non-terminal residue" evidence="1">
    <location>
        <position position="1"/>
    </location>
</feature>